<dbReference type="RefSeq" id="WP_217149525.1">
    <property type="nucleotide sequence ID" value="NZ_JAFMOY010000126.1"/>
</dbReference>
<dbReference type="InterPro" id="IPR010657">
    <property type="entry name" value="ImpA_N"/>
</dbReference>
<dbReference type="EMBL" id="JAFMOY010000126">
    <property type="protein sequence ID" value="MBU9845855.1"/>
    <property type="molecule type" value="Genomic_DNA"/>
</dbReference>
<dbReference type="NCBIfam" id="TIGR03362">
    <property type="entry name" value="VI_chp_7"/>
    <property type="match status" value="1"/>
</dbReference>
<name>A0ABS6LG64_9GAMM</name>
<feature type="domain" description="ImpA N-terminal" evidence="2">
    <location>
        <begin position="14"/>
        <end position="115"/>
    </location>
</feature>
<protein>
    <submittedName>
        <fullName evidence="3">Type VI secretion system protein TssA</fullName>
    </submittedName>
</protein>
<feature type="region of interest" description="Disordered" evidence="1">
    <location>
        <begin position="196"/>
        <end position="222"/>
    </location>
</feature>
<keyword evidence="4" id="KW-1185">Reference proteome</keyword>
<proteinExistence type="predicted"/>
<dbReference type="InterPro" id="IPR017739">
    <property type="entry name" value="T6SS-assoc_VCA0119"/>
</dbReference>
<dbReference type="Proteomes" id="UP000739284">
    <property type="component" value="Unassembled WGS sequence"/>
</dbReference>
<evidence type="ECO:0000259" key="2">
    <source>
        <dbReference type="Pfam" id="PF06812"/>
    </source>
</evidence>
<sequence>MEITTPGIWTEYVLAPLSDEKIQAAISETNGDWEYIDSEMVKLGSLTHAQLDIAEIQNRALKLLATESKDFRLMVHLLRTLQHAGKAPALLLALQILTQYIGHYWAASWPQKVPQKNRFALQVLKRFETASGTFAAQASQAEGEAMLGELKNLAQLWMNVESQPLASATDEVLRAYQRSIQQQLSENIAITASSQTSLAGPETHELSPQNFQPEFPKVSVESHDDKSWRQTLLRVAELLCERHPQSAMGYRLRRHALWQNIGAAPQAENEGRTSLAAFPPDLMADYQSRLPAADIALWEQVEASLLLAPYWFDGHFLSSRIATQLGFQAAAAAIRDELGLFINRLPLLKNLHFTDHIPFLSGPTLNWLDESSSSRVENPSSGDSDEENQRIWQCFDDQGLAAALELLDQMQQASGEPRGLFYRQFLSARLLEKAGLKASALQQFQLLHHTARQMTLPEWEPALLEQLKEKITTEQ</sequence>
<reference evidence="3 4" key="1">
    <citation type="submission" date="2021-03" db="EMBL/GenBank/DDBJ databases">
        <title>Five novel Rahnella species.</title>
        <authorList>
            <person name="Brady C."/>
            <person name="Asselin J."/>
            <person name="Beer S."/>
            <person name="Bruberg M.B."/>
            <person name="Crampton B."/>
            <person name="Venter S."/>
            <person name="Arnold D."/>
            <person name="Denman S."/>
        </authorList>
    </citation>
    <scope>NUCLEOTIDE SEQUENCE [LARGE SCALE GENOMIC DNA]</scope>
    <source>
        <strain evidence="3 4">FRB 231</strain>
    </source>
</reference>
<comment type="caution">
    <text evidence="3">The sequence shown here is derived from an EMBL/GenBank/DDBJ whole genome shotgun (WGS) entry which is preliminary data.</text>
</comment>
<evidence type="ECO:0000313" key="4">
    <source>
        <dbReference type="Proteomes" id="UP000739284"/>
    </source>
</evidence>
<organism evidence="3 4">
    <name type="scientific">Rahnella ecdela</name>
    <dbReference type="NCBI Taxonomy" id="2816250"/>
    <lineage>
        <taxon>Bacteria</taxon>
        <taxon>Pseudomonadati</taxon>
        <taxon>Pseudomonadota</taxon>
        <taxon>Gammaproteobacteria</taxon>
        <taxon>Enterobacterales</taxon>
        <taxon>Yersiniaceae</taxon>
        <taxon>Rahnella</taxon>
    </lineage>
</organism>
<gene>
    <name evidence="3" type="primary">tssA</name>
    <name evidence="3" type="ORF">J1784_12630</name>
</gene>
<accession>A0ABS6LG64</accession>
<dbReference type="PANTHER" id="PTHR37024">
    <property type="entry name" value="TYPE VI SECRETION SYSTEM DUF2094 AND IMPA-RELATED DOMAIN PROTEIN"/>
    <property type="match status" value="1"/>
</dbReference>
<dbReference type="PANTHER" id="PTHR37024:SF3">
    <property type="entry name" value="TYPE VI SECRETION SYSTEM PROTEIN TSSA"/>
    <property type="match status" value="1"/>
</dbReference>
<dbReference type="Pfam" id="PF06812">
    <property type="entry name" value="ImpA_N"/>
    <property type="match status" value="1"/>
</dbReference>
<evidence type="ECO:0000256" key="1">
    <source>
        <dbReference type="SAM" id="MobiDB-lite"/>
    </source>
</evidence>
<dbReference type="Pfam" id="PF16989">
    <property type="entry name" value="T6SS_VasJ"/>
    <property type="match status" value="1"/>
</dbReference>
<evidence type="ECO:0000313" key="3">
    <source>
        <dbReference type="EMBL" id="MBU9845855.1"/>
    </source>
</evidence>